<dbReference type="InterPro" id="IPR020845">
    <property type="entry name" value="AMP-binding_CS"/>
</dbReference>
<dbReference type="InterPro" id="IPR045851">
    <property type="entry name" value="AMP-bd_C_sf"/>
</dbReference>
<dbReference type="Pfam" id="PF13193">
    <property type="entry name" value="AMP-binding_C"/>
    <property type="match status" value="1"/>
</dbReference>
<dbReference type="EMBL" id="BAABFB010000023">
    <property type="protein sequence ID" value="GAA4474371.1"/>
    <property type="molecule type" value="Genomic_DNA"/>
</dbReference>
<keyword evidence="7" id="KW-1185">Reference proteome</keyword>
<feature type="compositionally biased region" description="Basic and acidic residues" evidence="3">
    <location>
        <begin position="621"/>
        <end position="631"/>
    </location>
</feature>
<dbReference type="Pfam" id="PF00501">
    <property type="entry name" value="AMP-binding"/>
    <property type="match status" value="1"/>
</dbReference>
<dbReference type="PROSITE" id="PS00455">
    <property type="entry name" value="AMP_BINDING"/>
    <property type="match status" value="1"/>
</dbReference>
<dbReference type="Proteomes" id="UP001501183">
    <property type="component" value="Unassembled WGS sequence"/>
</dbReference>
<evidence type="ECO:0000313" key="6">
    <source>
        <dbReference type="EMBL" id="GAA4474371.1"/>
    </source>
</evidence>
<feature type="region of interest" description="Disordered" evidence="3">
    <location>
        <begin position="1"/>
        <end position="21"/>
    </location>
</feature>
<dbReference type="Gene3D" id="1.10.1200.10">
    <property type="entry name" value="ACP-like"/>
    <property type="match status" value="1"/>
</dbReference>
<dbReference type="InterPro" id="IPR009081">
    <property type="entry name" value="PP-bd_ACP"/>
</dbReference>
<keyword evidence="1" id="KW-0596">Phosphopantetheine</keyword>
<keyword evidence="4" id="KW-0472">Membrane</keyword>
<dbReference type="InterPro" id="IPR000873">
    <property type="entry name" value="AMP-dep_synth/lig_dom"/>
</dbReference>
<feature type="transmembrane region" description="Helical" evidence="4">
    <location>
        <begin position="871"/>
        <end position="902"/>
    </location>
</feature>
<dbReference type="InterPro" id="IPR006162">
    <property type="entry name" value="Ppantetheine_attach_site"/>
</dbReference>
<dbReference type="SUPFAM" id="SSF56801">
    <property type="entry name" value="Acetyl-CoA synthetase-like"/>
    <property type="match status" value="1"/>
</dbReference>
<evidence type="ECO:0000313" key="7">
    <source>
        <dbReference type="Proteomes" id="UP001501183"/>
    </source>
</evidence>
<keyword evidence="2" id="KW-0597">Phosphoprotein</keyword>
<evidence type="ECO:0000256" key="2">
    <source>
        <dbReference type="ARBA" id="ARBA00022553"/>
    </source>
</evidence>
<dbReference type="InterPro" id="IPR012728">
    <property type="entry name" value="Pls/PosA_C"/>
</dbReference>
<dbReference type="RefSeq" id="WP_345342647.1">
    <property type="nucleotide sequence ID" value="NZ_BAABFB010000023.1"/>
</dbReference>
<proteinExistence type="predicted"/>
<dbReference type="Gene3D" id="3.40.50.12780">
    <property type="entry name" value="N-terminal domain of ligase-like"/>
    <property type="match status" value="1"/>
</dbReference>
<dbReference type="PANTHER" id="PTHR45527:SF1">
    <property type="entry name" value="FATTY ACID SYNTHASE"/>
    <property type="match status" value="1"/>
</dbReference>
<dbReference type="Gene3D" id="2.160.10.10">
    <property type="entry name" value="Hexapeptide repeat proteins"/>
    <property type="match status" value="3"/>
</dbReference>
<dbReference type="InterPro" id="IPR011004">
    <property type="entry name" value="Trimer_LpxA-like_sf"/>
</dbReference>
<dbReference type="InterPro" id="IPR010071">
    <property type="entry name" value="AA_adenyl_dom"/>
</dbReference>
<name>A0ABP8NV30_9NOCA</name>
<reference evidence="7" key="1">
    <citation type="journal article" date="2019" name="Int. J. Syst. Evol. Microbiol.">
        <title>The Global Catalogue of Microorganisms (GCM) 10K type strain sequencing project: providing services to taxonomists for standard genome sequencing and annotation.</title>
        <authorList>
            <consortium name="The Broad Institute Genomics Platform"/>
            <consortium name="The Broad Institute Genome Sequencing Center for Infectious Disease"/>
            <person name="Wu L."/>
            <person name="Ma J."/>
        </authorList>
    </citation>
    <scope>NUCLEOTIDE SEQUENCE [LARGE SCALE GENOMIC DNA]</scope>
    <source>
        <strain evidence="7">JCM 32206</strain>
    </source>
</reference>
<accession>A0ABP8NV30</accession>
<feature type="region of interest" description="Disordered" evidence="3">
    <location>
        <begin position="604"/>
        <end position="632"/>
    </location>
</feature>
<dbReference type="NCBIfam" id="TIGR02353">
    <property type="entry name" value="NRPS_term_dom"/>
    <property type="match status" value="1"/>
</dbReference>
<keyword evidence="4" id="KW-0812">Transmembrane</keyword>
<feature type="transmembrane region" description="Helical" evidence="4">
    <location>
        <begin position="674"/>
        <end position="697"/>
    </location>
</feature>
<dbReference type="PROSITE" id="PS50075">
    <property type="entry name" value="CARRIER"/>
    <property type="match status" value="1"/>
</dbReference>
<gene>
    <name evidence="6" type="ORF">GCM10023094_09870</name>
</gene>
<dbReference type="PANTHER" id="PTHR45527">
    <property type="entry name" value="NONRIBOSOMAL PEPTIDE SYNTHETASE"/>
    <property type="match status" value="1"/>
</dbReference>
<evidence type="ECO:0000256" key="3">
    <source>
        <dbReference type="SAM" id="MobiDB-lite"/>
    </source>
</evidence>
<evidence type="ECO:0000256" key="4">
    <source>
        <dbReference type="SAM" id="Phobius"/>
    </source>
</evidence>
<dbReference type="SUPFAM" id="SSF47336">
    <property type="entry name" value="ACP-like"/>
    <property type="match status" value="1"/>
</dbReference>
<dbReference type="CDD" id="cd05930">
    <property type="entry name" value="A_NRPS"/>
    <property type="match status" value="1"/>
</dbReference>
<dbReference type="SUPFAM" id="SSF51161">
    <property type="entry name" value="Trimeric LpxA-like enzymes"/>
    <property type="match status" value="3"/>
</dbReference>
<keyword evidence="4" id="KW-1133">Transmembrane helix</keyword>
<dbReference type="PROSITE" id="PS00012">
    <property type="entry name" value="PHOSPHOPANTETHEINE"/>
    <property type="match status" value="1"/>
</dbReference>
<feature type="transmembrane region" description="Helical" evidence="4">
    <location>
        <begin position="641"/>
        <end position="662"/>
    </location>
</feature>
<dbReference type="NCBIfam" id="TIGR01733">
    <property type="entry name" value="AA-adenyl-dom"/>
    <property type="match status" value="1"/>
</dbReference>
<evidence type="ECO:0000259" key="5">
    <source>
        <dbReference type="PROSITE" id="PS50075"/>
    </source>
</evidence>
<dbReference type="InterPro" id="IPR042099">
    <property type="entry name" value="ANL_N_sf"/>
</dbReference>
<dbReference type="InterPro" id="IPR036736">
    <property type="entry name" value="ACP-like_sf"/>
</dbReference>
<comment type="caution">
    <text evidence="6">The sequence shown here is derived from an EMBL/GenBank/DDBJ whole genome shotgun (WGS) entry which is preliminary data.</text>
</comment>
<dbReference type="Gene3D" id="3.30.300.30">
    <property type="match status" value="1"/>
</dbReference>
<protein>
    <submittedName>
        <fullName evidence="6">Non-ribosomal peptide synthetase</fullName>
    </submittedName>
</protein>
<dbReference type="Pfam" id="PF00550">
    <property type="entry name" value="PP-binding"/>
    <property type="match status" value="1"/>
</dbReference>
<feature type="transmembrane region" description="Helical" evidence="4">
    <location>
        <begin position="908"/>
        <end position="931"/>
    </location>
</feature>
<feature type="transmembrane region" description="Helical" evidence="4">
    <location>
        <begin position="1146"/>
        <end position="1171"/>
    </location>
</feature>
<sequence length="1330" mass="141198">MPIAHPQRSAVHAPRPPAPPRRLEHVFESTCDRTPGALALECEGSTFTYAELEWRANQLAHHLISLRAGVGARIAILLERSPHTYIALLAVLKAGAAFVPIDPASPADRVDYITGDAGVDLVLTSASFADLLAPLGVPWTEVDGEAELISAQPVTRPVFHVTHRDPAAYIIYTSGSTGRPKGVEVAQSSICNFLDIVPTVYDVRPTDRVYQGMTISFDFSIEEIWPTWAVGATLVAGPTGAGRLGGELADFLDRNTVTVLYCVPTLLATIPRELPLLRNILVGGEACPRELVERWGRPGRRILNTYGPTEATVTATWCELVPGRPVTIGVPLPTYSCVILDEDRHVVPDGEVGELCIGGPGVARGYVGRPDLTADRFLDVPDSGITGRIYRTGDLARWTEWGEIEYLGRADSEVKIRGHRVDLGEIESVLLVDDAVASAVVSLVTVADVEQLASWVVLMPGAEAGPDAVAALLTRLHSEIGRRLPDYMVPTFLDVVDELPMMPSGKVDRPRLPAPTGRRLAGPAGPVVPAGTDVEHELRRLWADLLGLPADEVSVEADFFTDLGGHSLAAAQLVTRLRESGMHPGAGIRDVYTHPTIRAMAGAVPGACPRGAGGPPPPPVRPDDRTDRDPVGDAAVRRSGAVQALFVLLVLLVVTIPVSVVYDAHHGQPSFEALVDLLVATVPTYLVVRWILPVLAIRPLSAGIEPGRHRLWGATYLRLWMVDHLMMLAPAQVLSGSPLMAPFLRALGARVGADTHIGTSTVSFPALVTVGTGASIGTNTDIRPWRVVGDTVVVAPIVVGEHAHVAANCALEPGTTVGAGAMLGDQSVLGEGLAIPDGTRWSGSPPRPVPALDPRVETMAAAGPAPGWTPILLVLTGFGVIGLEVLAITTIVPSLVLVWAVLLEYGMVASLLATLAAGAVYVASVCALVAVGKKLILPTLPVGTHPEASPLGVRKWATDKLLEMSLLYTNTLYATLYTAPWLRLLGARVGPGAEVSTVAHIDPDLLTVGEQSFVADMASLGGTTFCNGRMTCAPTGIGTRAFVGNAAVLPSGTATGDGSLVGVLTVPPAEGVPPDTSWLGNPAFVLPARQDSGDYSEEETFSPGRAVVAHRLWIEFFRIVLPPTVIGISLYFYLLGLSLIARSTSLLWTILWAPPLALATALGVVLFCAAVKRNLVGTYRPRVEPLWATFVRRSEFATGMYESAAVPVLLNQLTGTPFLPMILRWFGAGMGRRVWIGTTYLTEFDLVRVGDDAAVGAGVSLQTHLFEDRVMKMSTVTIAPGATVGTRAVVLYDAVVGEQAELSALSLLMKGDELPAHTRWEGVPAQVVRP</sequence>
<dbReference type="InterPro" id="IPR025110">
    <property type="entry name" value="AMP-bd_C"/>
</dbReference>
<feature type="transmembrane region" description="Helical" evidence="4">
    <location>
        <begin position="1119"/>
        <end position="1140"/>
    </location>
</feature>
<feature type="domain" description="Carrier" evidence="5">
    <location>
        <begin position="529"/>
        <end position="608"/>
    </location>
</feature>
<organism evidence="6 7">
    <name type="scientific">Rhodococcus olei</name>
    <dbReference type="NCBI Taxonomy" id="2161675"/>
    <lineage>
        <taxon>Bacteria</taxon>
        <taxon>Bacillati</taxon>
        <taxon>Actinomycetota</taxon>
        <taxon>Actinomycetes</taxon>
        <taxon>Mycobacteriales</taxon>
        <taxon>Nocardiaceae</taxon>
        <taxon>Rhodococcus</taxon>
    </lineage>
</organism>
<evidence type="ECO:0000256" key="1">
    <source>
        <dbReference type="ARBA" id="ARBA00022450"/>
    </source>
</evidence>